<gene>
    <name evidence="1" type="primary">LOC114342627</name>
</gene>
<protein>
    <submittedName>
        <fullName evidence="1">Uncharacterized protein LOC114342627</fullName>
    </submittedName>
</protein>
<sequence>TEPQKLSLPITNHDDITKELQVKRGYLFNGLKRVLIVGPSGCGKTNVLLSLIEHPNGLRFENIYLYSKSLYQPKYIYLPNLIEPINEIGYEEYNDSINVPPPDDIKENSVVVFDDIPSCDQKIIQNYYCYGRHKHLDCFYLCQTYSAIPKQLIRDNSNLLVVFHRDFTNLKHIFDDHVNIDMTFQQFKDLCSFCWKDKHGFLVIDKDSPKSNGRYRCGFDKYIRL</sequence>
<feature type="non-terminal residue" evidence="1">
    <location>
        <position position="1"/>
    </location>
</feature>
<dbReference type="Gene3D" id="3.40.50.300">
    <property type="entry name" value="P-loop containing nucleotide triphosphate hydrolases"/>
    <property type="match status" value="1"/>
</dbReference>
<evidence type="ECO:0000313" key="1">
    <source>
        <dbReference type="RefSeq" id="XP_028149250.1"/>
    </source>
</evidence>
<dbReference type="InterPro" id="IPR006758">
    <property type="entry name" value="A32L"/>
</dbReference>
<accession>A0A6P7GZQ5</accession>
<proteinExistence type="predicted"/>
<dbReference type="AlphaFoldDB" id="A0A6P7GZQ5"/>
<dbReference type="Pfam" id="PF04665">
    <property type="entry name" value="Pox_A32"/>
    <property type="match status" value="1"/>
</dbReference>
<dbReference type="InParanoid" id="A0A6P7GZQ5"/>
<reference evidence="1" key="1">
    <citation type="submission" date="2025-08" db="UniProtKB">
        <authorList>
            <consortium name="RefSeq"/>
        </authorList>
    </citation>
    <scope>IDENTIFICATION</scope>
    <source>
        <tissue evidence="1">Whole insect</tissue>
    </source>
</reference>
<dbReference type="InterPro" id="IPR027417">
    <property type="entry name" value="P-loop_NTPase"/>
</dbReference>
<dbReference type="RefSeq" id="XP_028149250.1">
    <property type="nucleotide sequence ID" value="XM_028293449.1"/>
</dbReference>
<name>A0A6P7GZQ5_DIAVI</name>
<dbReference type="SUPFAM" id="SSF52540">
    <property type="entry name" value="P-loop containing nucleoside triphosphate hydrolases"/>
    <property type="match status" value="1"/>
</dbReference>
<organism evidence="1">
    <name type="scientific">Diabrotica virgifera virgifera</name>
    <name type="common">western corn rootworm</name>
    <dbReference type="NCBI Taxonomy" id="50390"/>
    <lineage>
        <taxon>Eukaryota</taxon>
        <taxon>Metazoa</taxon>
        <taxon>Ecdysozoa</taxon>
        <taxon>Arthropoda</taxon>
        <taxon>Hexapoda</taxon>
        <taxon>Insecta</taxon>
        <taxon>Pterygota</taxon>
        <taxon>Neoptera</taxon>
        <taxon>Endopterygota</taxon>
        <taxon>Coleoptera</taxon>
        <taxon>Polyphaga</taxon>
        <taxon>Cucujiformia</taxon>
        <taxon>Chrysomeloidea</taxon>
        <taxon>Chrysomelidae</taxon>
        <taxon>Galerucinae</taxon>
        <taxon>Diabroticina</taxon>
        <taxon>Diabroticites</taxon>
        <taxon>Diabrotica</taxon>
    </lineage>
</organism>